<dbReference type="Gene3D" id="3.30.930.10">
    <property type="entry name" value="Bira Bifunctional Protein, Domain 2"/>
    <property type="match status" value="1"/>
</dbReference>
<evidence type="ECO:0000256" key="1">
    <source>
        <dbReference type="ARBA" id="ARBA00022598"/>
    </source>
</evidence>
<dbReference type="InterPro" id="IPR045864">
    <property type="entry name" value="aa-tRNA-synth_II/BPL/LPL"/>
</dbReference>
<dbReference type="CDD" id="cd16442">
    <property type="entry name" value="BPL"/>
    <property type="match status" value="1"/>
</dbReference>
<evidence type="ECO:0000256" key="4">
    <source>
        <dbReference type="ARBA" id="ARBA00047846"/>
    </source>
</evidence>
<dbReference type="GO" id="GO:0004077">
    <property type="term" value="F:biotin--[biotin carboxyl-carrier protein] ligase activity"/>
    <property type="evidence" value="ECO:0007669"/>
    <property type="project" value="UniProtKB-EC"/>
</dbReference>
<dbReference type="RefSeq" id="WP_073045112.1">
    <property type="nucleotide sequence ID" value="NZ_FQUO01000012.1"/>
</dbReference>
<dbReference type="Pfam" id="PF02237">
    <property type="entry name" value="BPL_C"/>
    <property type="match status" value="1"/>
</dbReference>
<dbReference type="InterPro" id="IPR004143">
    <property type="entry name" value="BPL_LPL_catalytic"/>
</dbReference>
<sequence>MAKPIGASFIELRQVESTNNYAMGMVHARMAHHGLCVFAHQQTAGKGQRQKQWVSGTGKDIILSLVVEPFALAPSQQFLLSMTVALGVYRFFNHYAGDETSIKWPNDLYWRDRKAGGILIENIVQGHQWQWAVIGMGININETSFPELNRRPVSLKQITGRTFEPVTLARELLGYLQTAFDQLQSNPNSILADYNKAFFALNQQVAFKQGSRHFSGIIKGVAPSGELLVQTGVEERFGMGEVEWLI</sequence>
<gene>
    <name evidence="6" type="ORF">SAMN05444008_112192</name>
</gene>
<reference evidence="6 7" key="1">
    <citation type="submission" date="2016-11" db="EMBL/GenBank/DDBJ databases">
        <authorList>
            <person name="Jaros S."/>
            <person name="Januszkiewicz K."/>
            <person name="Wedrychowicz H."/>
        </authorList>
    </citation>
    <scope>NUCLEOTIDE SEQUENCE [LARGE SCALE GENOMIC DNA]</scope>
    <source>
        <strain evidence="6 7">DSM 26897</strain>
    </source>
</reference>
<dbReference type="NCBIfam" id="TIGR00121">
    <property type="entry name" value="birA_ligase"/>
    <property type="match status" value="1"/>
</dbReference>
<keyword evidence="1 6" id="KW-0436">Ligase</keyword>
<evidence type="ECO:0000313" key="7">
    <source>
        <dbReference type="Proteomes" id="UP000184368"/>
    </source>
</evidence>
<dbReference type="Gene3D" id="2.30.30.100">
    <property type="match status" value="1"/>
</dbReference>
<dbReference type="InterPro" id="IPR004408">
    <property type="entry name" value="Biotin_CoA_COase_ligase"/>
</dbReference>
<evidence type="ECO:0000259" key="5">
    <source>
        <dbReference type="PROSITE" id="PS51733"/>
    </source>
</evidence>
<keyword evidence="7" id="KW-1185">Reference proteome</keyword>
<protein>
    <recommendedName>
        <fullName evidence="3">biotin--[biotin carboxyl-carrier protein] ligase</fullName>
        <ecNumber evidence="3">6.3.4.15</ecNumber>
    </recommendedName>
</protein>
<keyword evidence="2" id="KW-0092">Biotin</keyword>
<evidence type="ECO:0000313" key="6">
    <source>
        <dbReference type="EMBL" id="SHF82724.1"/>
    </source>
</evidence>
<dbReference type="OrthoDB" id="9807064at2"/>
<dbReference type="AlphaFoldDB" id="A0A1M5EU23"/>
<dbReference type="GO" id="GO:0005737">
    <property type="term" value="C:cytoplasm"/>
    <property type="evidence" value="ECO:0007669"/>
    <property type="project" value="TreeGrafter"/>
</dbReference>
<organism evidence="6 7">
    <name type="scientific">Cnuella takakiae</name>
    <dbReference type="NCBI Taxonomy" id="1302690"/>
    <lineage>
        <taxon>Bacteria</taxon>
        <taxon>Pseudomonadati</taxon>
        <taxon>Bacteroidota</taxon>
        <taxon>Chitinophagia</taxon>
        <taxon>Chitinophagales</taxon>
        <taxon>Chitinophagaceae</taxon>
        <taxon>Cnuella</taxon>
    </lineage>
</organism>
<dbReference type="Proteomes" id="UP000184368">
    <property type="component" value="Unassembled WGS sequence"/>
</dbReference>
<feature type="domain" description="BPL/LPL catalytic" evidence="5">
    <location>
        <begin position="1"/>
        <end position="184"/>
    </location>
</feature>
<proteinExistence type="predicted"/>
<dbReference type="Pfam" id="PF03099">
    <property type="entry name" value="BPL_LplA_LipB"/>
    <property type="match status" value="1"/>
</dbReference>
<dbReference type="PROSITE" id="PS51733">
    <property type="entry name" value="BPL_LPL_CATALYTIC"/>
    <property type="match status" value="1"/>
</dbReference>
<comment type="catalytic activity">
    <reaction evidence="4">
        <text>biotin + L-lysyl-[protein] + ATP = N(6)-biotinyl-L-lysyl-[protein] + AMP + diphosphate + H(+)</text>
        <dbReference type="Rhea" id="RHEA:11756"/>
        <dbReference type="Rhea" id="RHEA-COMP:9752"/>
        <dbReference type="Rhea" id="RHEA-COMP:10505"/>
        <dbReference type="ChEBI" id="CHEBI:15378"/>
        <dbReference type="ChEBI" id="CHEBI:29969"/>
        <dbReference type="ChEBI" id="CHEBI:30616"/>
        <dbReference type="ChEBI" id="CHEBI:33019"/>
        <dbReference type="ChEBI" id="CHEBI:57586"/>
        <dbReference type="ChEBI" id="CHEBI:83144"/>
        <dbReference type="ChEBI" id="CHEBI:456215"/>
        <dbReference type="EC" id="6.3.4.15"/>
    </reaction>
</comment>
<evidence type="ECO:0000256" key="2">
    <source>
        <dbReference type="ARBA" id="ARBA00023267"/>
    </source>
</evidence>
<accession>A0A1M5EU23</accession>
<name>A0A1M5EU23_9BACT</name>
<evidence type="ECO:0000256" key="3">
    <source>
        <dbReference type="ARBA" id="ARBA00024227"/>
    </source>
</evidence>
<dbReference type="EMBL" id="FQUO01000012">
    <property type="protein sequence ID" value="SHF82724.1"/>
    <property type="molecule type" value="Genomic_DNA"/>
</dbReference>
<dbReference type="InterPro" id="IPR003142">
    <property type="entry name" value="BPL_C"/>
</dbReference>
<dbReference type="EC" id="6.3.4.15" evidence="3"/>
<dbReference type="PANTHER" id="PTHR12835">
    <property type="entry name" value="BIOTIN PROTEIN LIGASE"/>
    <property type="match status" value="1"/>
</dbReference>
<dbReference type="STRING" id="1302690.BUE76_04850"/>
<dbReference type="PANTHER" id="PTHR12835:SF5">
    <property type="entry name" value="BIOTIN--PROTEIN LIGASE"/>
    <property type="match status" value="1"/>
</dbReference>
<dbReference type="SUPFAM" id="SSF55681">
    <property type="entry name" value="Class II aaRS and biotin synthetases"/>
    <property type="match status" value="1"/>
</dbReference>